<dbReference type="RefSeq" id="WP_157363608.1">
    <property type="nucleotide sequence ID" value="NZ_WOWS01000003.1"/>
</dbReference>
<dbReference type="AlphaFoldDB" id="A0A6L6UD81"/>
<dbReference type="Gene3D" id="2.60.40.10">
    <property type="entry name" value="Immunoglobulins"/>
    <property type="match status" value="1"/>
</dbReference>
<reference evidence="2 3" key="1">
    <citation type="submission" date="2019-12" db="EMBL/GenBank/DDBJ databases">
        <authorList>
            <person name="Li J."/>
        </authorList>
    </citation>
    <scope>NUCLEOTIDE SEQUENCE [LARGE SCALE GENOMIC DNA]</scope>
    <source>
        <strain evidence="2 3">HL2-2</strain>
    </source>
</reference>
<organism evidence="2 3">
    <name type="scientific">Winogradskyella endarachnes</name>
    <dbReference type="NCBI Taxonomy" id="2681965"/>
    <lineage>
        <taxon>Bacteria</taxon>
        <taxon>Pseudomonadati</taxon>
        <taxon>Bacteroidota</taxon>
        <taxon>Flavobacteriia</taxon>
        <taxon>Flavobacteriales</taxon>
        <taxon>Flavobacteriaceae</taxon>
        <taxon>Winogradskyella</taxon>
    </lineage>
</organism>
<dbReference type="InterPro" id="IPR013783">
    <property type="entry name" value="Ig-like_fold"/>
</dbReference>
<gene>
    <name evidence="2" type="ORF">GN138_09730</name>
</gene>
<proteinExistence type="predicted"/>
<evidence type="ECO:0000313" key="2">
    <source>
        <dbReference type="EMBL" id="MUU78724.1"/>
    </source>
</evidence>
<feature type="signal peptide" evidence="1">
    <location>
        <begin position="1"/>
        <end position="20"/>
    </location>
</feature>
<feature type="chain" id="PRO_5026805161" evidence="1">
    <location>
        <begin position="21"/>
        <end position="406"/>
    </location>
</feature>
<keyword evidence="3" id="KW-1185">Reference proteome</keyword>
<dbReference type="SUPFAM" id="SSF49373">
    <property type="entry name" value="Invasin/intimin cell-adhesion fragments"/>
    <property type="match status" value="1"/>
</dbReference>
<dbReference type="Proteomes" id="UP000478208">
    <property type="component" value="Unassembled WGS sequence"/>
</dbReference>
<dbReference type="InterPro" id="IPR008964">
    <property type="entry name" value="Invasin/intimin_cell_adhesion"/>
</dbReference>
<keyword evidence="1" id="KW-0732">Signal</keyword>
<accession>A0A6L6UD81</accession>
<evidence type="ECO:0000313" key="3">
    <source>
        <dbReference type="Proteomes" id="UP000478208"/>
    </source>
</evidence>
<name>A0A6L6UD81_9FLAO</name>
<protein>
    <submittedName>
        <fullName evidence="2">Uncharacterized protein</fullName>
    </submittedName>
</protein>
<sequence length="406" mass="45192">MQIKRTYLLLLGLMLLSSFAVVQHTKVASTEITLISTQTKFEVGQPIVLRFSTSNDVPLDLYCSNSYGSTVISSSLKNNTLEFVIPENITKKIGTVNWTLLDNSKSLSGKLNILPKPEVATMETYIGPPSIEAGGKDYTTLVVIPTDSLDNPVPTHTLVDAKFQFLNSEEGFDIYTKNLIAYRNIYSKRESGRMLVSSESLGINSKEFTINVMPSIPTDFKISVTRPHDYADGNQVTTLWTTTIKDKQNNVVSDGTFVTFFITNGKGNILKTTGTTIDGIANSKIIHPDFADKWSIKAYVDGMSESNSISISYKQVVKDFDVEFSEHNRQISIGPLQSFMGQMIPDGLHIKLHIYQDNALITTLTKTSFNGYTSFKLKPAIYKNGSYNFKIETAGLSKEFKSIKLW</sequence>
<dbReference type="EMBL" id="WOWS01000003">
    <property type="protein sequence ID" value="MUU78724.1"/>
    <property type="molecule type" value="Genomic_DNA"/>
</dbReference>
<comment type="caution">
    <text evidence="2">The sequence shown here is derived from an EMBL/GenBank/DDBJ whole genome shotgun (WGS) entry which is preliminary data.</text>
</comment>
<evidence type="ECO:0000256" key="1">
    <source>
        <dbReference type="SAM" id="SignalP"/>
    </source>
</evidence>